<dbReference type="CDD" id="cd19101">
    <property type="entry name" value="AKR_unchar"/>
    <property type="match status" value="1"/>
</dbReference>
<dbReference type="Proteomes" id="UP000326169">
    <property type="component" value="Unassembled WGS sequence"/>
</dbReference>
<dbReference type="InterPro" id="IPR023210">
    <property type="entry name" value="NADP_OxRdtase_dom"/>
</dbReference>
<gene>
    <name evidence="2" type="ORF">NIES46_42680</name>
</gene>
<evidence type="ECO:0000259" key="1">
    <source>
        <dbReference type="Pfam" id="PF00248"/>
    </source>
</evidence>
<dbReference type="PANTHER" id="PTHR43147">
    <property type="entry name" value="PROTEIN TAS"/>
    <property type="match status" value="1"/>
</dbReference>
<proteinExistence type="predicted"/>
<sequence>MQLPTFPIKMTQSGDSKPLKELSLAMLTSSSRFQFTEDLNICRILNGMWQVSGYHGRIDPRVAIETMFQYHDAGYTTWDLADHYGPAEDFIGEFRRQMANSRGQEALATIQAFTKWVPRPQKMTRNIVEKNIDISLKRMNVDCLDLLQFHWWYYRDDNYLEALQQMTILQSEGKIKHLALTNFDTEHLRIIVENGIKIVSNQVQFSLVDRRPLVAMVDLCKTHDIKLLPYGVLCGGFLSEQYLGKPEPMAMMLKTVSLKKYKNMIDTWGGWKLFQELLTVLKSIGDRHGVTISNVAVRYILEQPTVAGAMVGARLSISQHIDENAKVFDFSLDESDRQQIHQVTNRGQNLFEIIGDCGDEYR</sequence>
<evidence type="ECO:0000313" key="3">
    <source>
        <dbReference type="Proteomes" id="UP000326169"/>
    </source>
</evidence>
<evidence type="ECO:0000313" key="2">
    <source>
        <dbReference type="EMBL" id="GCE96199.1"/>
    </source>
</evidence>
<reference evidence="2 3" key="1">
    <citation type="journal article" date="2019" name="J Genomics">
        <title>The Draft Genome of a Hydrogen-producing Cyanobacterium, Arthrospira platensis NIES-46.</title>
        <authorList>
            <person name="Suzuki S."/>
            <person name="Yamaguchi H."/>
            <person name="Kawachi M."/>
        </authorList>
    </citation>
    <scope>NUCLEOTIDE SEQUENCE [LARGE SCALE GENOMIC DNA]</scope>
    <source>
        <strain evidence="2 3">NIES-46</strain>
    </source>
</reference>
<feature type="domain" description="NADP-dependent oxidoreductase" evidence="1">
    <location>
        <begin position="43"/>
        <end position="343"/>
    </location>
</feature>
<dbReference type="Gene3D" id="3.20.20.100">
    <property type="entry name" value="NADP-dependent oxidoreductase domain"/>
    <property type="match status" value="1"/>
</dbReference>
<comment type="caution">
    <text evidence="2">The sequence shown here is derived from an EMBL/GenBank/DDBJ whole genome shotgun (WGS) entry which is preliminary data.</text>
</comment>
<dbReference type="EMBL" id="BIMW01000175">
    <property type="protein sequence ID" value="GCE96199.1"/>
    <property type="molecule type" value="Genomic_DNA"/>
</dbReference>
<keyword evidence="3" id="KW-1185">Reference proteome</keyword>
<organism evidence="2 3">
    <name type="scientific">Limnospira platensis NIES-46</name>
    <dbReference type="NCBI Taxonomy" id="1236695"/>
    <lineage>
        <taxon>Bacteria</taxon>
        <taxon>Bacillati</taxon>
        <taxon>Cyanobacteriota</taxon>
        <taxon>Cyanophyceae</taxon>
        <taxon>Oscillatoriophycideae</taxon>
        <taxon>Oscillatoriales</taxon>
        <taxon>Sirenicapillariaceae</taxon>
        <taxon>Limnospira</taxon>
    </lineage>
</organism>
<dbReference type="SUPFAM" id="SSF51430">
    <property type="entry name" value="NAD(P)-linked oxidoreductase"/>
    <property type="match status" value="1"/>
</dbReference>
<dbReference type="PANTHER" id="PTHR43147:SF2">
    <property type="entry name" value="NADP-DEPENDENT OXIDOREDUCTASE DOMAIN-CONTAINING PROTEIN"/>
    <property type="match status" value="1"/>
</dbReference>
<accession>A0A5M3TF80</accession>
<dbReference type="InterPro" id="IPR036812">
    <property type="entry name" value="NAD(P)_OxRdtase_dom_sf"/>
</dbReference>
<dbReference type="Pfam" id="PF00248">
    <property type="entry name" value="Aldo_ket_red"/>
    <property type="match status" value="1"/>
</dbReference>
<protein>
    <recommendedName>
        <fullName evidence="1">NADP-dependent oxidoreductase domain-containing protein</fullName>
    </recommendedName>
</protein>
<name>A0A5M3TF80_LIMPL</name>